<keyword evidence="12 18" id="KW-0675">Receptor</keyword>
<dbReference type="InterPro" id="IPR000531">
    <property type="entry name" value="Beta-barrel_TonB"/>
</dbReference>
<keyword evidence="13 14" id="KW-0998">Cell outer membrane</keyword>
<dbReference type="PROSITE" id="PS52016">
    <property type="entry name" value="TONB_DEPENDENT_REC_3"/>
    <property type="match status" value="1"/>
</dbReference>
<comment type="similarity">
    <text evidence="2 14 15">Belongs to the TonB-dependent receptor family.</text>
</comment>
<dbReference type="Pfam" id="PF07715">
    <property type="entry name" value="Plug"/>
    <property type="match status" value="1"/>
</dbReference>
<keyword evidence="8" id="KW-0408">Iron</keyword>
<feature type="chain" id="PRO_5013290028" evidence="16">
    <location>
        <begin position="43"/>
        <end position="817"/>
    </location>
</feature>
<evidence type="ECO:0000256" key="11">
    <source>
        <dbReference type="ARBA" id="ARBA00023136"/>
    </source>
</evidence>
<keyword evidence="6 14" id="KW-0812">Transmembrane</keyword>
<dbReference type="NCBIfam" id="TIGR01783">
    <property type="entry name" value="TonB-siderophor"/>
    <property type="match status" value="1"/>
</dbReference>
<evidence type="ECO:0000256" key="4">
    <source>
        <dbReference type="ARBA" id="ARBA00022452"/>
    </source>
</evidence>
<dbReference type="Pfam" id="PF00593">
    <property type="entry name" value="TonB_dep_Rec_b-barrel"/>
    <property type="match status" value="1"/>
</dbReference>
<dbReference type="InterPro" id="IPR039426">
    <property type="entry name" value="TonB-dep_rcpt-like"/>
</dbReference>
<feature type="signal peptide" evidence="16">
    <location>
        <begin position="1"/>
        <end position="42"/>
    </location>
</feature>
<dbReference type="GO" id="GO:0009279">
    <property type="term" value="C:cell outer membrane"/>
    <property type="evidence" value="ECO:0007669"/>
    <property type="project" value="UniProtKB-SubCell"/>
</dbReference>
<dbReference type="InterPro" id="IPR010105">
    <property type="entry name" value="TonB_sidphr_rcpt"/>
</dbReference>
<keyword evidence="5" id="KW-0410">Iron transport</keyword>
<accession>A0A1L5PLK6</accession>
<dbReference type="InterPro" id="IPR037066">
    <property type="entry name" value="Plug_dom_sf"/>
</dbReference>
<proteinExistence type="inferred from homology"/>
<evidence type="ECO:0000256" key="15">
    <source>
        <dbReference type="RuleBase" id="RU003357"/>
    </source>
</evidence>
<evidence type="ECO:0000256" key="9">
    <source>
        <dbReference type="ARBA" id="ARBA00023065"/>
    </source>
</evidence>
<dbReference type="InterPro" id="IPR036942">
    <property type="entry name" value="Beta-barrel_TonB_sf"/>
</dbReference>
<reference evidence="18 19" key="1">
    <citation type="submission" date="2016-12" db="EMBL/GenBank/DDBJ databases">
        <title>Draft Genome Sequence of Mercury Resistant Pseudomonas DRA525.</title>
        <authorList>
            <person name="Drace K.M."/>
        </authorList>
    </citation>
    <scope>NUCLEOTIDE SEQUENCE [LARGE SCALE GENOMIC DNA]</scope>
    <source>
        <strain evidence="18 19">DRA525</strain>
    </source>
</reference>
<dbReference type="PANTHER" id="PTHR30069">
    <property type="entry name" value="TONB-DEPENDENT OUTER MEMBRANE RECEPTOR"/>
    <property type="match status" value="1"/>
</dbReference>
<dbReference type="Gene3D" id="2.170.130.10">
    <property type="entry name" value="TonB-dependent receptor, plug domain"/>
    <property type="match status" value="1"/>
</dbReference>
<dbReference type="Pfam" id="PF07660">
    <property type="entry name" value="STN"/>
    <property type="match status" value="1"/>
</dbReference>
<dbReference type="PANTHER" id="PTHR30069:SF42">
    <property type="entry name" value="FERRIC AEROBACTIN RECEPTOR"/>
    <property type="match status" value="1"/>
</dbReference>
<keyword evidence="4 14" id="KW-1134">Transmembrane beta strand</keyword>
<comment type="subcellular location">
    <subcellularLocation>
        <location evidence="1 14">Cell outer membrane</location>
        <topology evidence="1 14">Multi-pass membrane protein</topology>
    </subcellularLocation>
</comment>
<keyword evidence="11 14" id="KW-0472">Membrane</keyword>
<keyword evidence="10 15" id="KW-0798">TonB box</keyword>
<evidence type="ECO:0000256" key="10">
    <source>
        <dbReference type="ARBA" id="ARBA00023077"/>
    </source>
</evidence>
<dbReference type="InterPro" id="IPR012910">
    <property type="entry name" value="Plug_dom"/>
</dbReference>
<evidence type="ECO:0000256" key="8">
    <source>
        <dbReference type="ARBA" id="ARBA00023004"/>
    </source>
</evidence>
<dbReference type="SUPFAM" id="SSF56935">
    <property type="entry name" value="Porins"/>
    <property type="match status" value="1"/>
</dbReference>
<evidence type="ECO:0000313" key="19">
    <source>
        <dbReference type="Proteomes" id="UP000185146"/>
    </source>
</evidence>
<feature type="domain" description="Secretin/TonB short N-terminal" evidence="17">
    <location>
        <begin position="78"/>
        <end position="129"/>
    </location>
</feature>
<name>A0A1L5PLK6_PSEPU</name>
<sequence length="817" mass="89735">MSGSSFVPLMLKPLHRRRGPLHHALMSCSALAMLVGPLQAFASTATEQAQTQARLVQLDLPAQPLDQALTTFADQAGLHLLYTTGDVAGQASPALQGSYSIEQALQQLLAGSGMSWHFSDARTVTLRKADAAPQAVNLKPIEVSVASRTSTAISEIPGTVWVVDQQQLREQIDSGVSLKEAIGKLVPGLDLAPEGRTNYGQNMRGRNVLVMIDGVSQNSSRGLSRQFDSISPFNVQRVEVLSGASAIYGGGATGGIINIVTKKGEPGPARFETQLGASSGFNNSDDLATRFAQSISGGNERFNARLGVSGEQNEAFYDGAGDQIFIDNTQTDLQYNRTIDVLGTLGMQLNDQQSLDLLAQYYDSGNHGSTGIYFPNLNHNAPSDLENAELRSGYSSDLEPRTRRLLLNANYHHADVLGQDFYLQASYRKEDDNFYPFPYYNRATPTGSRGVYFAASQQNFEVTSLKGLFAKQWDALKLTYGVDLDRERFNAEQTTFNAQTSSESGGLELEKESKAARYPSYRVDGVSVYAQLDWHATDNLTLSGGARRQQMDVDVSDFKGVPGGSNDYQVNLFNVGAIYDFKNGHQVWTNYGEGFDLPDPAKYYGKPGLSVADNPLAGIKSRQVELGWRYADLDWDAQAALYYIWSDKIINVDSQTLTINVEDQKSRDFGFEGALTRHFQTGWEAGGTLHLTRSEEEDVDGGWIKRDARYASLSKATAFVGWKGDGRSARLQANHAFSLKDDADHEIDGYTTFDLLGSQDTGFGTFSAGIQNLLDKQYSTVWGQRATLFYSPTYGPAYLYDYQGRGRTYTLTWSMAY</sequence>
<dbReference type="GO" id="GO:0044718">
    <property type="term" value="P:siderophore transmembrane transport"/>
    <property type="evidence" value="ECO:0007669"/>
    <property type="project" value="TreeGrafter"/>
</dbReference>
<evidence type="ECO:0000256" key="12">
    <source>
        <dbReference type="ARBA" id="ARBA00023170"/>
    </source>
</evidence>
<organism evidence="18 19">
    <name type="scientific">Pseudomonas putida</name>
    <name type="common">Arthrobacter siderocapsulatus</name>
    <dbReference type="NCBI Taxonomy" id="303"/>
    <lineage>
        <taxon>Bacteria</taxon>
        <taxon>Pseudomonadati</taxon>
        <taxon>Pseudomonadota</taxon>
        <taxon>Gammaproteobacteria</taxon>
        <taxon>Pseudomonadales</taxon>
        <taxon>Pseudomonadaceae</taxon>
        <taxon>Pseudomonas</taxon>
    </lineage>
</organism>
<protein>
    <submittedName>
        <fullName evidence="18">TonB-dependent receptor</fullName>
    </submittedName>
</protein>
<gene>
    <name evidence="18" type="ORF">BL240_05950</name>
</gene>
<dbReference type="Proteomes" id="UP000185146">
    <property type="component" value="Chromosome"/>
</dbReference>
<dbReference type="AlphaFoldDB" id="A0A1L5PLK6"/>
<evidence type="ECO:0000259" key="17">
    <source>
        <dbReference type="SMART" id="SM00965"/>
    </source>
</evidence>
<dbReference type="GO" id="GO:0015344">
    <property type="term" value="F:siderophore uptake transmembrane transporter activity"/>
    <property type="evidence" value="ECO:0007669"/>
    <property type="project" value="TreeGrafter"/>
</dbReference>
<evidence type="ECO:0000256" key="13">
    <source>
        <dbReference type="ARBA" id="ARBA00023237"/>
    </source>
</evidence>
<evidence type="ECO:0000256" key="14">
    <source>
        <dbReference type="PROSITE-ProRule" id="PRU01360"/>
    </source>
</evidence>
<evidence type="ECO:0000256" key="2">
    <source>
        <dbReference type="ARBA" id="ARBA00009810"/>
    </source>
</evidence>
<keyword evidence="9" id="KW-0406">Ion transport</keyword>
<evidence type="ECO:0000256" key="7">
    <source>
        <dbReference type="ARBA" id="ARBA00022729"/>
    </source>
</evidence>
<dbReference type="Gene3D" id="3.55.50.30">
    <property type="match status" value="1"/>
</dbReference>
<evidence type="ECO:0000313" key="18">
    <source>
        <dbReference type="EMBL" id="APO81031.1"/>
    </source>
</evidence>
<dbReference type="InterPro" id="IPR011662">
    <property type="entry name" value="Secretin/TonB_short_N"/>
</dbReference>
<evidence type="ECO:0000256" key="1">
    <source>
        <dbReference type="ARBA" id="ARBA00004571"/>
    </source>
</evidence>
<keyword evidence="7 16" id="KW-0732">Signal</keyword>
<dbReference type="SMART" id="SM00965">
    <property type="entry name" value="STN"/>
    <property type="match status" value="1"/>
</dbReference>
<dbReference type="GO" id="GO:0038023">
    <property type="term" value="F:signaling receptor activity"/>
    <property type="evidence" value="ECO:0007669"/>
    <property type="project" value="InterPro"/>
</dbReference>
<evidence type="ECO:0000256" key="16">
    <source>
        <dbReference type="SAM" id="SignalP"/>
    </source>
</evidence>
<dbReference type="CDD" id="cd01347">
    <property type="entry name" value="ligand_gated_channel"/>
    <property type="match status" value="1"/>
</dbReference>
<keyword evidence="3 14" id="KW-0813">Transport</keyword>
<evidence type="ECO:0000256" key="3">
    <source>
        <dbReference type="ARBA" id="ARBA00022448"/>
    </source>
</evidence>
<evidence type="ECO:0000256" key="6">
    <source>
        <dbReference type="ARBA" id="ARBA00022692"/>
    </source>
</evidence>
<dbReference type="FunFam" id="2.40.170.20:FF:000007">
    <property type="entry name" value="Ferric aerobactin receptor"/>
    <property type="match status" value="1"/>
</dbReference>
<evidence type="ECO:0000256" key="5">
    <source>
        <dbReference type="ARBA" id="ARBA00022496"/>
    </source>
</evidence>
<dbReference type="Gene3D" id="2.40.170.20">
    <property type="entry name" value="TonB-dependent receptor, beta-barrel domain"/>
    <property type="match status" value="1"/>
</dbReference>
<dbReference type="EMBL" id="CP018743">
    <property type="protein sequence ID" value="APO81031.1"/>
    <property type="molecule type" value="Genomic_DNA"/>
</dbReference>